<evidence type="ECO:0000259" key="18">
    <source>
        <dbReference type="PROSITE" id="PS50011"/>
    </source>
</evidence>
<keyword evidence="6" id="KW-0808">Transferase</keyword>
<dbReference type="SMART" id="SM00327">
    <property type="entry name" value="VWA"/>
    <property type="match status" value="1"/>
</dbReference>
<feature type="signal peptide" evidence="17">
    <location>
        <begin position="1"/>
        <end position="25"/>
    </location>
</feature>
<dbReference type="SUPFAM" id="SSF57850">
    <property type="entry name" value="RING/U-box"/>
    <property type="match status" value="1"/>
</dbReference>
<dbReference type="InterPro" id="IPR036465">
    <property type="entry name" value="vWFA_dom_sf"/>
</dbReference>
<evidence type="ECO:0000256" key="14">
    <source>
        <dbReference type="PROSITE-ProRule" id="PRU10141"/>
    </source>
</evidence>
<dbReference type="InterPro" id="IPR001841">
    <property type="entry name" value="Znf_RING"/>
</dbReference>
<dbReference type="GO" id="GO:0004674">
    <property type="term" value="F:protein serine/threonine kinase activity"/>
    <property type="evidence" value="ECO:0007669"/>
    <property type="project" value="UniProtKB-KW"/>
</dbReference>
<evidence type="ECO:0000256" key="9">
    <source>
        <dbReference type="ARBA" id="ARBA00022840"/>
    </source>
</evidence>
<dbReference type="InterPro" id="IPR032838">
    <property type="entry name" value="Vwaint_dom"/>
</dbReference>
<gene>
    <name evidence="21" type="ORF">MUK42_04805</name>
</gene>
<dbReference type="InterPro" id="IPR051266">
    <property type="entry name" value="CLCR"/>
</dbReference>
<evidence type="ECO:0000256" key="17">
    <source>
        <dbReference type="SAM" id="SignalP"/>
    </source>
</evidence>
<dbReference type="InterPro" id="IPR011009">
    <property type="entry name" value="Kinase-like_dom_sf"/>
</dbReference>
<keyword evidence="16" id="KW-1133">Transmembrane helix</keyword>
<dbReference type="InterPro" id="IPR000719">
    <property type="entry name" value="Prot_kinase_dom"/>
</dbReference>
<keyword evidence="7 14" id="KW-0547">Nucleotide-binding</keyword>
<evidence type="ECO:0000256" key="5">
    <source>
        <dbReference type="ARBA" id="ARBA00022553"/>
    </source>
</evidence>
<keyword evidence="5" id="KW-0597">Phosphoprotein</keyword>
<dbReference type="PROSITE" id="PS00107">
    <property type="entry name" value="PROTEIN_KINASE_ATP"/>
    <property type="match status" value="1"/>
</dbReference>
<evidence type="ECO:0000313" key="22">
    <source>
        <dbReference type="Proteomes" id="UP001055439"/>
    </source>
</evidence>
<sequence length="1413" mass="154745">MVGSGWRKAKLALGGLNLCLYSSEAADSTGDASPPGRRDAAAPLETEFSDLGDPALTAPTQSSSSLWARASRSGSGSSKRTCAICLATMKPGQGHALFTAECSHSFHFHCIASNVKFGNHACPVCRAKWKEVPFQGPSFAESSHVRSRINPVNWPHHGGPTNIRRQNSVPLFRSSERSVFDDDESLGSPSEVSGVRAHGCAKMVEISTYPEYPAISQSASTENFTVLIHLKAPLVPRPQNPGKDVDGDAQAPGSYRAPVDLVTVLDVSGSMSGTKLALLKQAMGFVIQNLGPLDRLSVITFSSTARRLFPLRRMSESGRQEALQAVNLLTTSGGTNIAEGLRKGAKVIEDRKEKNPVCSIILLSDGQDTYIFTPTIRNGQATEPDYRSLVPSSIRDGSAHHVPVHVFGFGSDHDSASMHSISETSGGTFSFIEAEGAIQDAFAQCIGGLLSVVVQEMQVRLECLHPDVHLRCIKSGRYPSRVADDGRSGTVAAGDMYADEERDYLVSVNVPPADVDTPLLKVSCAYGDPVTKEVMRPEAVTVKIPRPVLVASQTMSLEVDRQRNRLQAAEAMVEARAAAERGELPEAVSVLEDCRKRLLESEAGKSGDRLCVSLDAELKEMQERMVSQQRYEAAGRAYVLSGLSSHLCQRATTRGDTTESGSFVQSYQTPSMVDMLQRSQTFSPATRRSNPKMRHTSFQAWGRREVSPGDTTFSWRRRPGVTVTSEVVVRARIPHPWITRRSPSDPADTAAAFFGSIDFNASLTEEDTRDQPDTVKWTCVCAAGPIAASNYTPASNCSESCGCTPVTGGSDRSMWNCSCATLGPRVPGNIHDTTCFTTCNCTADPTGTSVAAKKHLSNKGVLVILLLCVVLATIALLAVAAYCCYYKDRLSMRQVQISSEKDSSWNSTINLISHRSASFPQHQNKISLFFKPISGVIQKLTYIFGSESGILPGAIVQFSYVELEQATNRFSDNNLIGVGGSSNVYRGQLKDGRIVAIKKLRPLGGSEADSEFLYEKIFFIMSFILNFTSGWSAQAISYDFTVYSVWGEKLLYIIELISRLNHCHVVPLLGYCIETQGRQLERLLVFEYMPNGNLRECLDARGGKEPMDWETRVRIALGAARGLEYLHEAAAPRILHRDIKSTNILLDDKYRAKITDLGMAKHLMTDDLTSCSSSPARMLGTFGYFAPEYAIVGRASRKSDVFSFGVVILELITGRKPIFKSSNKEEDSLVIWATTRLQNSKLVVSELPDLLLKGKFPEEEMQIMGHLARECLQWDPDLRPTMSEIVQILLTIAPDRSRRRYIPAGNTLLWSSYSHSIRGTSGSQTPEVAVERKDPNPAVSGRCHNPCSLPMPAERDSCGDHQAKREPAVSAEHMERLILLTSNGRSWRSSDDETVDLTEPRLESFMQAYMSSL</sequence>
<dbReference type="SMART" id="SM00184">
    <property type="entry name" value="RING"/>
    <property type="match status" value="1"/>
</dbReference>
<dbReference type="EC" id="2.7.11.1" evidence="2"/>
<dbReference type="CDD" id="cd01466">
    <property type="entry name" value="vWA_C3HC4_type"/>
    <property type="match status" value="1"/>
</dbReference>
<dbReference type="InterPro" id="IPR013083">
    <property type="entry name" value="Znf_RING/FYVE/PHD"/>
</dbReference>
<evidence type="ECO:0000256" key="4">
    <source>
        <dbReference type="ARBA" id="ARBA00022527"/>
    </source>
</evidence>
<organism evidence="21 22">
    <name type="scientific">Musa troglodytarum</name>
    <name type="common">fe'i banana</name>
    <dbReference type="NCBI Taxonomy" id="320322"/>
    <lineage>
        <taxon>Eukaryota</taxon>
        <taxon>Viridiplantae</taxon>
        <taxon>Streptophyta</taxon>
        <taxon>Embryophyta</taxon>
        <taxon>Tracheophyta</taxon>
        <taxon>Spermatophyta</taxon>
        <taxon>Magnoliopsida</taxon>
        <taxon>Liliopsida</taxon>
        <taxon>Zingiberales</taxon>
        <taxon>Musaceae</taxon>
        <taxon>Musa</taxon>
    </lineage>
</organism>
<dbReference type="PROSITE" id="PS50089">
    <property type="entry name" value="ZF_RING_2"/>
    <property type="match status" value="1"/>
</dbReference>
<keyword evidence="16" id="KW-0812">Transmembrane</keyword>
<dbReference type="PANTHER" id="PTHR10579:SF43">
    <property type="entry name" value="ZINC FINGER (C3HC4-TYPE RING FINGER) FAMILY PROTEIN"/>
    <property type="match status" value="1"/>
</dbReference>
<name>A0A9E7GBX2_9LILI</name>
<dbReference type="CDD" id="cd23114">
    <property type="entry name" value="RING-H2_WAVH2"/>
    <property type="match status" value="1"/>
</dbReference>
<evidence type="ECO:0000256" key="7">
    <source>
        <dbReference type="ARBA" id="ARBA00022741"/>
    </source>
</evidence>
<evidence type="ECO:0000259" key="19">
    <source>
        <dbReference type="PROSITE" id="PS50089"/>
    </source>
</evidence>
<dbReference type="GO" id="GO:0005886">
    <property type="term" value="C:plasma membrane"/>
    <property type="evidence" value="ECO:0007669"/>
    <property type="project" value="UniProtKB-SubCell"/>
</dbReference>
<dbReference type="Pfam" id="PF14624">
    <property type="entry name" value="Vwaint"/>
    <property type="match status" value="1"/>
</dbReference>
<dbReference type="EMBL" id="CP097508">
    <property type="protein sequence ID" value="URE12766.1"/>
    <property type="molecule type" value="Genomic_DNA"/>
</dbReference>
<comment type="catalytic activity">
    <reaction evidence="11">
        <text>L-threonyl-[protein] + ATP = O-phospho-L-threonyl-[protein] + ADP + H(+)</text>
        <dbReference type="Rhea" id="RHEA:46608"/>
        <dbReference type="Rhea" id="RHEA-COMP:11060"/>
        <dbReference type="Rhea" id="RHEA-COMP:11605"/>
        <dbReference type="ChEBI" id="CHEBI:15378"/>
        <dbReference type="ChEBI" id="CHEBI:30013"/>
        <dbReference type="ChEBI" id="CHEBI:30616"/>
        <dbReference type="ChEBI" id="CHEBI:61977"/>
        <dbReference type="ChEBI" id="CHEBI:456216"/>
        <dbReference type="EC" id="2.7.11.1"/>
    </reaction>
</comment>
<feature type="compositionally biased region" description="Low complexity" evidence="15">
    <location>
        <begin position="62"/>
        <end position="77"/>
    </location>
</feature>
<keyword evidence="13" id="KW-0862">Zinc</keyword>
<evidence type="ECO:0000256" key="6">
    <source>
        <dbReference type="ARBA" id="ARBA00022679"/>
    </source>
</evidence>
<feature type="binding site" evidence="14">
    <location>
        <position position="999"/>
    </location>
    <ligand>
        <name>ATP</name>
        <dbReference type="ChEBI" id="CHEBI:30616"/>
    </ligand>
</feature>
<dbReference type="Pfam" id="PF17123">
    <property type="entry name" value="zf-RING_11"/>
    <property type="match status" value="1"/>
</dbReference>
<evidence type="ECO:0000256" key="13">
    <source>
        <dbReference type="PROSITE-ProRule" id="PRU00175"/>
    </source>
</evidence>
<dbReference type="Pfam" id="PF00069">
    <property type="entry name" value="Pkinase"/>
    <property type="match status" value="1"/>
</dbReference>
<feature type="region of interest" description="Disordered" evidence="15">
    <location>
        <begin position="50"/>
        <end position="77"/>
    </location>
</feature>
<feature type="domain" description="Protein kinase" evidence="18">
    <location>
        <begin position="970"/>
        <end position="1292"/>
    </location>
</feature>
<feature type="chain" id="PRO_5039174304" description="non-specific serine/threonine protein kinase" evidence="17">
    <location>
        <begin position="26"/>
        <end position="1413"/>
    </location>
</feature>
<dbReference type="PANTHER" id="PTHR10579">
    <property type="entry name" value="CALCIUM-ACTIVATED CHLORIDE CHANNEL REGULATOR"/>
    <property type="match status" value="1"/>
</dbReference>
<dbReference type="CDD" id="cd14066">
    <property type="entry name" value="STKc_IRAK"/>
    <property type="match status" value="1"/>
</dbReference>
<dbReference type="GO" id="GO:0008270">
    <property type="term" value="F:zinc ion binding"/>
    <property type="evidence" value="ECO:0007669"/>
    <property type="project" value="UniProtKB-KW"/>
</dbReference>
<evidence type="ECO:0000313" key="21">
    <source>
        <dbReference type="EMBL" id="URE12766.1"/>
    </source>
</evidence>
<keyword evidence="13" id="KW-0863">Zinc-finger</keyword>
<keyword evidence="10 16" id="KW-0472">Membrane</keyword>
<comment type="catalytic activity">
    <reaction evidence="12">
        <text>L-seryl-[protein] + ATP = O-phospho-L-seryl-[protein] + ADP + H(+)</text>
        <dbReference type="Rhea" id="RHEA:17989"/>
        <dbReference type="Rhea" id="RHEA-COMP:9863"/>
        <dbReference type="Rhea" id="RHEA-COMP:11604"/>
        <dbReference type="ChEBI" id="CHEBI:15378"/>
        <dbReference type="ChEBI" id="CHEBI:29999"/>
        <dbReference type="ChEBI" id="CHEBI:30616"/>
        <dbReference type="ChEBI" id="CHEBI:83421"/>
        <dbReference type="ChEBI" id="CHEBI:456216"/>
        <dbReference type="EC" id="2.7.11.1"/>
    </reaction>
</comment>
<dbReference type="Pfam" id="PF00092">
    <property type="entry name" value="VWA"/>
    <property type="match status" value="1"/>
</dbReference>
<evidence type="ECO:0000256" key="1">
    <source>
        <dbReference type="ARBA" id="ARBA00004236"/>
    </source>
</evidence>
<evidence type="ECO:0000256" key="10">
    <source>
        <dbReference type="ARBA" id="ARBA00023136"/>
    </source>
</evidence>
<evidence type="ECO:0000256" key="12">
    <source>
        <dbReference type="ARBA" id="ARBA00048679"/>
    </source>
</evidence>
<proteinExistence type="predicted"/>
<dbReference type="Gene3D" id="3.40.50.410">
    <property type="entry name" value="von Willebrand factor, type A domain"/>
    <property type="match status" value="1"/>
</dbReference>
<dbReference type="PROSITE" id="PS50234">
    <property type="entry name" value="VWFA"/>
    <property type="match status" value="1"/>
</dbReference>
<dbReference type="Proteomes" id="UP001055439">
    <property type="component" value="Chromosome 6"/>
</dbReference>
<feature type="transmembrane region" description="Helical" evidence="16">
    <location>
        <begin position="861"/>
        <end position="885"/>
    </location>
</feature>
<dbReference type="Gene3D" id="1.10.510.10">
    <property type="entry name" value="Transferase(Phosphotransferase) domain 1"/>
    <property type="match status" value="1"/>
</dbReference>
<evidence type="ECO:0000256" key="16">
    <source>
        <dbReference type="SAM" id="Phobius"/>
    </source>
</evidence>
<dbReference type="Gene3D" id="3.30.40.10">
    <property type="entry name" value="Zinc/RING finger domain, C3HC4 (zinc finger)"/>
    <property type="match status" value="1"/>
</dbReference>
<dbReference type="SUPFAM" id="SSF56112">
    <property type="entry name" value="Protein kinase-like (PK-like)"/>
    <property type="match status" value="1"/>
</dbReference>
<evidence type="ECO:0000259" key="20">
    <source>
        <dbReference type="PROSITE" id="PS50234"/>
    </source>
</evidence>
<keyword evidence="4" id="KW-0723">Serine/threonine-protein kinase</keyword>
<dbReference type="GO" id="GO:0005524">
    <property type="term" value="F:ATP binding"/>
    <property type="evidence" value="ECO:0007669"/>
    <property type="project" value="UniProtKB-UniRule"/>
</dbReference>
<keyword evidence="17" id="KW-0732">Signal</keyword>
<keyword evidence="3" id="KW-1003">Cell membrane</keyword>
<evidence type="ECO:0000256" key="2">
    <source>
        <dbReference type="ARBA" id="ARBA00012513"/>
    </source>
</evidence>
<dbReference type="SUPFAM" id="SSF53300">
    <property type="entry name" value="vWA-like"/>
    <property type="match status" value="1"/>
</dbReference>
<dbReference type="Gene3D" id="3.30.200.20">
    <property type="entry name" value="Phosphorylase Kinase, domain 1"/>
    <property type="match status" value="2"/>
</dbReference>
<dbReference type="InterPro" id="IPR017441">
    <property type="entry name" value="Protein_kinase_ATP_BS"/>
</dbReference>
<accession>A0A9E7GBX2</accession>
<protein>
    <recommendedName>
        <fullName evidence="2">non-specific serine/threonine protein kinase</fullName>
        <ecNumber evidence="2">2.7.11.1</ecNumber>
    </recommendedName>
</protein>
<evidence type="ECO:0000256" key="3">
    <source>
        <dbReference type="ARBA" id="ARBA00022475"/>
    </source>
</evidence>
<dbReference type="FunFam" id="1.10.510.10:FF:000395">
    <property type="entry name" value="receptor-like serine/threonine-protein kinase NCRK"/>
    <property type="match status" value="1"/>
</dbReference>
<feature type="domain" description="RING-type" evidence="19">
    <location>
        <begin position="82"/>
        <end position="126"/>
    </location>
</feature>
<keyword evidence="8" id="KW-0418">Kinase</keyword>
<dbReference type="OrthoDB" id="687730at2759"/>
<evidence type="ECO:0000256" key="15">
    <source>
        <dbReference type="SAM" id="MobiDB-lite"/>
    </source>
</evidence>
<evidence type="ECO:0000256" key="11">
    <source>
        <dbReference type="ARBA" id="ARBA00047899"/>
    </source>
</evidence>
<dbReference type="InterPro" id="IPR002035">
    <property type="entry name" value="VWF_A"/>
</dbReference>
<evidence type="ECO:0000256" key="8">
    <source>
        <dbReference type="ARBA" id="ARBA00022777"/>
    </source>
</evidence>
<dbReference type="PROSITE" id="PS00108">
    <property type="entry name" value="PROTEIN_KINASE_ST"/>
    <property type="match status" value="1"/>
</dbReference>
<comment type="subcellular location">
    <subcellularLocation>
        <location evidence="1">Cell membrane</location>
    </subcellularLocation>
</comment>
<dbReference type="InterPro" id="IPR008271">
    <property type="entry name" value="Ser/Thr_kinase_AS"/>
</dbReference>
<dbReference type="SMART" id="SM00220">
    <property type="entry name" value="S_TKc"/>
    <property type="match status" value="1"/>
</dbReference>
<reference evidence="21" key="1">
    <citation type="submission" date="2022-05" db="EMBL/GenBank/DDBJ databases">
        <title>The Musa troglodytarum L. genome provides insights into the mechanism of non-climacteric behaviour and enrichment of carotenoids.</title>
        <authorList>
            <person name="Wang J."/>
        </authorList>
    </citation>
    <scope>NUCLEOTIDE SEQUENCE</scope>
    <source>
        <tissue evidence="21">Leaf</tissue>
    </source>
</reference>
<feature type="domain" description="VWFA" evidence="20">
    <location>
        <begin position="260"/>
        <end position="446"/>
    </location>
</feature>
<keyword evidence="9 14" id="KW-0067">ATP-binding</keyword>
<dbReference type="PROSITE" id="PS50011">
    <property type="entry name" value="PROTEIN_KINASE_DOM"/>
    <property type="match status" value="1"/>
</dbReference>
<keyword evidence="22" id="KW-1185">Reference proteome</keyword>
<keyword evidence="13" id="KW-0479">Metal-binding</keyword>